<evidence type="ECO:0000256" key="3">
    <source>
        <dbReference type="PIRSR" id="PIRSR016184-1"/>
    </source>
</evidence>
<dbReference type="SUPFAM" id="SSF54506">
    <property type="entry name" value="Diaminopimelate epimerase-like"/>
    <property type="match status" value="1"/>
</dbReference>
<reference evidence="4 5" key="1">
    <citation type="journal article" date="2010" name="J. Bacteriol.">
        <title>Genome sequence of Fulvimarina pelagi HTCC2506T, a Mn(II)-oxidizing alphaproteobacterium possessing an aerobic anoxygenic photosynthetic gene cluster and Xanthorhodopsin.</title>
        <authorList>
            <person name="Kang I."/>
            <person name="Oh H.M."/>
            <person name="Lim S.I."/>
            <person name="Ferriera S."/>
            <person name="Giovannoni S.J."/>
            <person name="Cho J.C."/>
        </authorList>
    </citation>
    <scope>NUCLEOTIDE SEQUENCE [LARGE SCALE GENOMIC DNA]</scope>
    <source>
        <strain evidence="4 5">HTCC2506</strain>
    </source>
</reference>
<sequence length="289" mass="31115">MPTLPIYQVDAFTTELFAGNPAAVVPLNEWLPDETLTQIAAENNLAETAYFVPDGENRWELRWFTPAIEVPLCGHATLATAFVLTECLGVEAATLTFATRQSGELTVTRTEDGRFVMRFPARNWEPHEAHDGLSAALGKDPNELFFTKVAGDTSFLAVFDKASDVVGLDPDIRAIAAVRSRNVVATAPGSDIIVTAKGDAGSSDAAKSETIDFVSRMFAPNAGIDEDPVTGSAHCLLAPFWAQRLGKSELKARQVSKRGGDLWCKVDGETVVVSGYGVIYLEGRIRVPG</sequence>
<evidence type="ECO:0000313" key="5">
    <source>
        <dbReference type="Proteomes" id="UP000004310"/>
    </source>
</evidence>
<dbReference type="Pfam" id="PF02567">
    <property type="entry name" value="PhzC-PhzF"/>
    <property type="match status" value="1"/>
</dbReference>
<comment type="caution">
    <text evidence="4">The sequence shown here is derived from an EMBL/GenBank/DDBJ whole genome shotgun (WGS) entry which is preliminary data.</text>
</comment>
<dbReference type="NCBIfam" id="TIGR00654">
    <property type="entry name" value="PhzF_family"/>
    <property type="match status" value="1"/>
</dbReference>
<name>Q0G3E8_9HYPH</name>
<organism evidence="4 5">
    <name type="scientific">Fulvimarina pelagi HTCC2506</name>
    <dbReference type="NCBI Taxonomy" id="314231"/>
    <lineage>
        <taxon>Bacteria</taxon>
        <taxon>Pseudomonadati</taxon>
        <taxon>Pseudomonadota</taxon>
        <taxon>Alphaproteobacteria</taxon>
        <taxon>Hyphomicrobiales</taxon>
        <taxon>Aurantimonadaceae</taxon>
        <taxon>Fulvimarina</taxon>
    </lineage>
</organism>
<evidence type="ECO:0000256" key="2">
    <source>
        <dbReference type="ARBA" id="ARBA00023235"/>
    </source>
</evidence>
<dbReference type="InterPro" id="IPR003719">
    <property type="entry name" value="Phenazine_PhzF-like"/>
</dbReference>
<dbReference type="Proteomes" id="UP000004310">
    <property type="component" value="Unassembled WGS sequence"/>
</dbReference>
<dbReference type="PANTHER" id="PTHR13774:SF17">
    <property type="entry name" value="PHENAZINE BIOSYNTHESIS-LIKE DOMAIN-CONTAINING PROTEIN"/>
    <property type="match status" value="1"/>
</dbReference>
<feature type="active site" evidence="3">
    <location>
        <position position="47"/>
    </location>
</feature>
<evidence type="ECO:0000256" key="1">
    <source>
        <dbReference type="ARBA" id="ARBA00008270"/>
    </source>
</evidence>
<dbReference type="EMBL" id="AATP01000002">
    <property type="protein sequence ID" value="EAU41883.1"/>
    <property type="molecule type" value="Genomic_DNA"/>
</dbReference>
<dbReference type="HOGENOM" id="CLU_048756_2_2_5"/>
<comment type="similarity">
    <text evidence="1">Belongs to the PhzF family.</text>
</comment>
<dbReference type="PANTHER" id="PTHR13774">
    <property type="entry name" value="PHENAZINE BIOSYNTHESIS PROTEIN"/>
    <property type="match status" value="1"/>
</dbReference>
<dbReference type="AlphaFoldDB" id="Q0G3E8"/>
<dbReference type="GO" id="GO:0005737">
    <property type="term" value="C:cytoplasm"/>
    <property type="evidence" value="ECO:0007669"/>
    <property type="project" value="TreeGrafter"/>
</dbReference>
<dbReference type="Gene3D" id="3.10.310.10">
    <property type="entry name" value="Diaminopimelate Epimerase, Chain A, domain 1"/>
    <property type="match status" value="2"/>
</dbReference>
<gene>
    <name evidence="4" type="ORF">FP2506_15659</name>
</gene>
<keyword evidence="2" id="KW-0413">Isomerase</keyword>
<accession>Q0G3E8</accession>
<dbReference type="STRING" id="217511.GCA_001463845_02762"/>
<dbReference type="PIRSF" id="PIRSF016184">
    <property type="entry name" value="PhzC_PhzF"/>
    <property type="match status" value="1"/>
</dbReference>
<dbReference type="GO" id="GO:0016853">
    <property type="term" value="F:isomerase activity"/>
    <property type="evidence" value="ECO:0007669"/>
    <property type="project" value="UniProtKB-KW"/>
</dbReference>
<dbReference type="RefSeq" id="WP_007068256.1">
    <property type="nucleotide sequence ID" value="NZ_DS022272.1"/>
</dbReference>
<protein>
    <submittedName>
        <fullName evidence="4">Phenazine biosynthesis protein, PhzF family</fullName>
    </submittedName>
</protein>
<dbReference type="eggNOG" id="COG0384">
    <property type="taxonomic scope" value="Bacteria"/>
</dbReference>
<evidence type="ECO:0000313" key="4">
    <source>
        <dbReference type="EMBL" id="EAU41883.1"/>
    </source>
</evidence>
<keyword evidence="5" id="KW-1185">Reference proteome</keyword>
<proteinExistence type="inferred from homology"/>